<evidence type="ECO:0000313" key="2">
    <source>
        <dbReference type="EMBL" id="VVC37133.1"/>
    </source>
</evidence>
<evidence type="ECO:0000313" key="3">
    <source>
        <dbReference type="Proteomes" id="UP000325440"/>
    </source>
</evidence>
<evidence type="ECO:0000256" key="1">
    <source>
        <dbReference type="SAM" id="MobiDB-lite"/>
    </source>
</evidence>
<name>A0A5E4N3K4_9HEMI</name>
<organism evidence="2 3">
    <name type="scientific">Cinara cedri</name>
    <dbReference type="NCBI Taxonomy" id="506608"/>
    <lineage>
        <taxon>Eukaryota</taxon>
        <taxon>Metazoa</taxon>
        <taxon>Ecdysozoa</taxon>
        <taxon>Arthropoda</taxon>
        <taxon>Hexapoda</taxon>
        <taxon>Insecta</taxon>
        <taxon>Pterygota</taxon>
        <taxon>Neoptera</taxon>
        <taxon>Paraneoptera</taxon>
        <taxon>Hemiptera</taxon>
        <taxon>Sternorrhyncha</taxon>
        <taxon>Aphidomorpha</taxon>
        <taxon>Aphidoidea</taxon>
        <taxon>Aphididae</taxon>
        <taxon>Lachninae</taxon>
        <taxon>Cinara</taxon>
    </lineage>
</organism>
<reference evidence="2 3" key="1">
    <citation type="submission" date="2019-08" db="EMBL/GenBank/DDBJ databases">
        <authorList>
            <person name="Alioto T."/>
            <person name="Alioto T."/>
            <person name="Gomez Garrido J."/>
        </authorList>
    </citation>
    <scope>NUCLEOTIDE SEQUENCE [LARGE SCALE GENOMIC DNA]</scope>
</reference>
<keyword evidence="3" id="KW-1185">Reference proteome</keyword>
<sequence>MPESAWFPFDSSTGWFRPSTVFQNDRVEKTVRNGCVVRQVPFGRARRRATALAAAAAAHRAPIRAAVRQRSTQQSADTTTTTNTPLASDPPPPPPGFAVFSYAGSGRHSRPSPGVRESRLRVRIAIKGGS</sequence>
<gene>
    <name evidence="2" type="ORF">CINCED_3A006290</name>
</gene>
<dbReference type="Proteomes" id="UP000325440">
    <property type="component" value="Unassembled WGS sequence"/>
</dbReference>
<dbReference type="AlphaFoldDB" id="A0A5E4N3K4"/>
<feature type="region of interest" description="Disordered" evidence="1">
    <location>
        <begin position="63"/>
        <end position="130"/>
    </location>
</feature>
<accession>A0A5E4N3K4</accession>
<protein>
    <submittedName>
        <fullName evidence="2">Uncharacterized protein</fullName>
    </submittedName>
</protein>
<dbReference type="EMBL" id="CABPRJ010001442">
    <property type="protein sequence ID" value="VVC37133.1"/>
    <property type="molecule type" value="Genomic_DNA"/>
</dbReference>
<proteinExistence type="predicted"/>